<accession>A0A934SCR7</accession>
<dbReference type="Proteomes" id="UP000603141">
    <property type="component" value="Unassembled WGS sequence"/>
</dbReference>
<dbReference type="AlphaFoldDB" id="A0A934SCR7"/>
<evidence type="ECO:0000313" key="2">
    <source>
        <dbReference type="Proteomes" id="UP000603141"/>
    </source>
</evidence>
<keyword evidence="2" id="KW-1185">Reference proteome</keyword>
<sequence>MKISLALSVLILLVAAWLRTTNHQHVSELRAQVTALRGKTNETSNKAEWHASKRELRPSHESNLKALTVDSLDYLHDIEAASYNEQNEFSPRYGELLARIKLLDTDSFEQFITAVRDADDLSQSTREDFLAWVMATFSSKDPHGVLDIFTRGFDFPGCSRFRSLAINNTISSLASDDPYAAAAWLEQHGKEFPGIALAKSLVITNLKDQPEAAFDMVRKLEMERPYEEIESIIDQSKTPEKRTESLEAFRRYITTVESDTIRAHLVRDATHRFIQSAATNGFEKGSAWLEENFTPEEIKEASKSNFTPTSEQWKQWLEQYQ</sequence>
<protein>
    <submittedName>
        <fullName evidence="1">Uncharacterized protein</fullName>
    </submittedName>
</protein>
<reference evidence="1" key="1">
    <citation type="submission" date="2021-01" db="EMBL/GenBank/DDBJ databases">
        <title>Modified the classification status of verrucomicrobia.</title>
        <authorList>
            <person name="Feng X."/>
        </authorList>
    </citation>
    <scope>NUCLEOTIDE SEQUENCE</scope>
    <source>
        <strain evidence="1">KCTC 22041</strain>
    </source>
</reference>
<name>A0A934SCR7_9BACT</name>
<dbReference type="RefSeq" id="WP_200271726.1">
    <property type="nucleotide sequence ID" value="NZ_JAENIJ010000022.1"/>
</dbReference>
<dbReference type="EMBL" id="JAENIJ010000022">
    <property type="protein sequence ID" value="MBK1883509.1"/>
    <property type="molecule type" value="Genomic_DNA"/>
</dbReference>
<organism evidence="1 2">
    <name type="scientific">Luteolibacter pohnpeiensis</name>
    <dbReference type="NCBI Taxonomy" id="454153"/>
    <lineage>
        <taxon>Bacteria</taxon>
        <taxon>Pseudomonadati</taxon>
        <taxon>Verrucomicrobiota</taxon>
        <taxon>Verrucomicrobiia</taxon>
        <taxon>Verrucomicrobiales</taxon>
        <taxon>Verrucomicrobiaceae</taxon>
        <taxon>Luteolibacter</taxon>
    </lineage>
</organism>
<evidence type="ECO:0000313" key="1">
    <source>
        <dbReference type="EMBL" id="MBK1883509.1"/>
    </source>
</evidence>
<gene>
    <name evidence="1" type="ORF">JIN85_13865</name>
</gene>
<comment type="caution">
    <text evidence="1">The sequence shown here is derived from an EMBL/GenBank/DDBJ whole genome shotgun (WGS) entry which is preliminary data.</text>
</comment>
<proteinExistence type="predicted"/>